<sequence>MRMDKRLVGLTDKETIAIDEEEGGAGFLGLHLANGEEGGGREFGDGGGGLCLTTGRGLEFVCWGAPLGFLSSLSPSPEIGDGKGT</sequence>
<evidence type="ECO:0000313" key="1">
    <source>
        <dbReference type="EMBL" id="GMN55030.1"/>
    </source>
</evidence>
<gene>
    <name evidence="1" type="ORF">TIFTF001_024139</name>
</gene>
<protein>
    <submittedName>
        <fullName evidence="1">Uncharacterized protein</fullName>
    </submittedName>
</protein>
<evidence type="ECO:0000313" key="2">
    <source>
        <dbReference type="Proteomes" id="UP001187192"/>
    </source>
</evidence>
<organism evidence="1 2">
    <name type="scientific">Ficus carica</name>
    <name type="common">Common fig</name>
    <dbReference type="NCBI Taxonomy" id="3494"/>
    <lineage>
        <taxon>Eukaryota</taxon>
        <taxon>Viridiplantae</taxon>
        <taxon>Streptophyta</taxon>
        <taxon>Embryophyta</taxon>
        <taxon>Tracheophyta</taxon>
        <taxon>Spermatophyta</taxon>
        <taxon>Magnoliopsida</taxon>
        <taxon>eudicotyledons</taxon>
        <taxon>Gunneridae</taxon>
        <taxon>Pentapetalae</taxon>
        <taxon>rosids</taxon>
        <taxon>fabids</taxon>
        <taxon>Rosales</taxon>
        <taxon>Moraceae</taxon>
        <taxon>Ficeae</taxon>
        <taxon>Ficus</taxon>
    </lineage>
</organism>
<dbReference type="Gramene" id="FCD_00016672-RA">
    <property type="protein sequence ID" value="FCD_00016672-RA:cds"/>
    <property type="gene ID" value="FCD_00016672"/>
</dbReference>
<comment type="caution">
    <text evidence="1">The sequence shown here is derived from an EMBL/GenBank/DDBJ whole genome shotgun (WGS) entry which is preliminary data.</text>
</comment>
<dbReference type="AlphaFoldDB" id="A0AA88DEF9"/>
<proteinExistence type="predicted"/>
<dbReference type="Proteomes" id="UP001187192">
    <property type="component" value="Unassembled WGS sequence"/>
</dbReference>
<accession>A0AA88DEF9</accession>
<reference evidence="1" key="1">
    <citation type="submission" date="2023-07" db="EMBL/GenBank/DDBJ databases">
        <title>draft genome sequence of fig (Ficus carica).</title>
        <authorList>
            <person name="Takahashi T."/>
            <person name="Nishimura K."/>
        </authorList>
    </citation>
    <scope>NUCLEOTIDE SEQUENCE</scope>
</reference>
<name>A0AA88DEF9_FICCA</name>
<keyword evidence="2" id="KW-1185">Reference proteome</keyword>
<dbReference type="EMBL" id="BTGU01000054">
    <property type="protein sequence ID" value="GMN55030.1"/>
    <property type="molecule type" value="Genomic_DNA"/>
</dbReference>